<reference evidence="3" key="1">
    <citation type="journal article" date="2019" name="Int. J. Syst. Evol. Microbiol.">
        <title>The Global Catalogue of Microorganisms (GCM) 10K type strain sequencing project: providing services to taxonomists for standard genome sequencing and annotation.</title>
        <authorList>
            <consortium name="The Broad Institute Genomics Platform"/>
            <consortium name="The Broad Institute Genome Sequencing Center for Infectious Disease"/>
            <person name="Wu L."/>
            <person name="Ma J."/>
        </authorList>
    </citation>
    <scope>NUCLEOTIDE SEQUENCE [LARGE SCALE GENOMIC DNA]</scope>
    <source>
        <strain evidence="3">JCM 9687</strain>
    </source>
</reference>
<feature type="domain" description="HTH cro/C1-type" evidence="1">
    <location>
        <begin position="13"/>
        <end position="67"/>
    </location>
</feature>
<accession>A0ABP6RVT9</accession>
<proteinExistence type="predicted"/>
<dbReference type="InterPro" id="IPR010982">
    <property type="entry name" value="Lambda_DNA-bd_dom_sf"/>
</dbReference>
<dbReference type="SUPFAM" id="SSF47413">
    <property type="entry name" value="lambda repressor-like DNA-binding domains"/>
    <property type="match status" value="1"/>
</dbReference>
<dbReference type="CDD" id="cd00093">
    <property type="entry name" value="HTH_XRE"/>
    <property type="match status" value="1"/>
</dbReference>
<dbReference type="Proteomes" id="UP001500483">
    <property type="component" value="Unassembled WGS sequence"/>
</dbReference>
<evidence type="ECO:0000313" key="2">
    <source>
        <dbReference type="EMBL" id="GAA3360547.1"/>
    </source>
</evidence>
<sequence length="284" mass="31945">MSNARQITLGKLIRDLRKSAKVTIQQAATHLDCSTAKIGHWERGLYRTNRSELADLLDLYEVDAETRERVERLRREAARVQKGAEWWDPYDLPKWFSPFIGLEQEAIEFFTFELGIIPGLLQTRDYARAVHRAGRIALGDQQVEDWVEARVKRQERLSGTEPLIVRAVIAEEALHRVVGDGATMSAQLDALLEHAAKDNVVLQVLAFDAGAHISPQGSFAVLRFPANTGDIAFVDTPLSGRIVDSSRDTSELSRLFGELHHAALDVDQSVALVRKLADEFRRRQ</sequence>
<gene>
    <name evidence="2" type="ORF">GCM10020366_40980</name>
</gene>
<organism evidence="2 3">
    <name type="scientific">Saccharopolyspora gregorii</name>
    <dbReference type="NCBI Taxonomy" id="33914"/>
    <lineage>
        <taxon>Bacteria</taxon>
        <taxon>Bacillati</taxon>
        <taxon>Actinomycetota</taxon>
        <taxon>Actinomycetes</taxon>
        <taxon>Pseudonocardiales</taxon>
        <taxon>Pseudonocardiaceae</taxon>
        <taxon>Saccharopolyspora</taxon>
    </lineage>
</organism>
<dbReference type="EMBL" id="BAAAYK010000038">
    <property type="protein sequence ID" value="GAA3360547.1"/>
    <property type="molecule type" value="Genomic_DNA"/>
</dbReference>
<dbReference type="Pfam" id="PF19054">
    <property type="entry name" value="DUF5753"/>
    <property type="match status" value="1"/>
</dbReference>
<protein>
    <submittedName>
        <fullName evidence="2">Helix-turn-helix transcriptional regulator</fullName>
    </submittedName>
</protein>
<evidence type="ECO:0000259" key="1">
    <source>
        <dbReference type="PROSITE" id="PS50943"/>
    </source>
</evidence>
<name>A0ABP6RVT9_9PSEU</name>
<keyword evidence="3" id="KW-1185">Reference proteome</keyword>
<dbReference type="Gene3D" id="1.10.260.40">
    <property type="entry name" value="lambda repressor-like DNA-binding domains"/>
    <property type="match status" value="1"/>
</dbReference>
<dbReference type="InterPro" id="IPR043917">
    <property type="entry name" value="DUF5753"/>
</dbReference>
<comment type="caution">
    <text evidence="2">The sequence shown here is derived from an EMBL/GenBank/DDBJ whole genome shotgun (WGS) entry which is preliminary data.</text>
</comment>
<dbReference type="InterPro" id="IPR001387">
    <property type="entry name" value="Cro/C1-type_HTH"/>
</dbReference>
<evidence type="ECO:0000313" key="3">
    <source>
        <dbReference type="Proteomes" id="UP001500483"/>
    </source>
</evidence>
<dbReference type="Pfam" id="PF13560">
    <property type="entry name" value="HTH_31"/>
    <property type="match status" value="1"/>
</dbReference>
<dbReference type="RefSeq" id="WP_258341797.1">
    <property type="nucleotide sequence ID" value="NZ_BAAAYK010000038.1"/>
</dbReference>
<dbReference type="PROSITE" id="PS50943">
    <property type="entry name" value="HTH_CROC1"/>
    <property type="match status" value="1"/>
</dbReference>
<dbReference type="SMART" id="SM00530">
    <property type="entry name" value="HTH_XRE"/>
    <property type="match status" value="1"/>
</dbReference>